<dbReference type="RefSeq" id="WP_184789933.1">
    <property type="nucleotide sequence ID" value="NZ_BONT01000071.1"/>
</dbReference>
<comment type="caution">
    <text evidence="6">The sequence shown here is derived from an EMBL/GenBank/DDBJ whole genome shotgun (WGS) entry which is preliminary data.</text>
</comment>
<dbReference type="InterPro" id="IPR029058">
    <property type="entry name" value="AB_hydrolase_fold"/>
</dbReference>
<dbReference type="PANTHER" id="PTHR21661:SF35">
    <property type="entry name" value="EPOXIDE HYDROLASE"/>
    <property type="match status" value="1"/>
</dbReference>
<dbReference type="PANTHER" id="PTHR21661">
    <property type="entry name" value="EPOXIDE HYDROLASE 1-RELATED"/>
    <property type="match status" value="1"/>
</dbReference>
<dbReference type="GO" id="GO:0004301">
    <property type="term" value="F:epoxide hydrolase activity"/>
    <property type="evidence" value="ECO:0007669"/>
    <property type="project" value="TreeGrafter"/>
</dbReference>
<reference evidence="6 7" key="1">
    <citation type="submission" date="2020-08" db="EMBL/GenBank/DDBJ databases">
        <title>Genomic Encyclopedia of Type Strains, Phase IV (KMG-IV): sequencing the most valuable type-strain genomes for metagenomic binning, comparative biology and taxonomic classification.</title>
        <authorList>
            <person name="Goeker M."/>
        </authorList>
    </citation>
    <scope>NUCLEOTIDE SEQUENCE [LARGE SCALE GENOMIC DNA]</scope>
    <source>
        <strain evidence="6 7">YIM 65646</strain>
    </source>
</reference>
<dbReference type="EMBL" id="JACHGT010000011">
    <property type="protein sequence ID" value="MBB6037109.1"/>
    <property type="molecule type" value="Genomic_DNA"/>
</dbReference>
<evidence type="ECO:0000256" key="4">
    <source>
        <dbReference type="PIRSR" id="PIRSR001112-1"/>
    </source>
</evidence>
<proteinExistence type="inferred from homology"/>
<evidence type="ECO:0000313" key="7">
    <source>
        <dbReference type="Proteomes" id="UP000548476"/>
    </source>
</evidence>
<evidence type="ECO:0000256" key="2">
    <source>
        <dbReference type="ARBA" id="ARBA00022797"/>
    </source>
</evidence>
<dbReference type="InterPro" id="IPR016292">
    <property type="entry name" value="Epoxide_hydrolase"/>
</dbReference>
<feature type="active site" description="Nucleophile" evidence="4">
    <location>
        <position position="178"/>
    </location>
</feature>
<keyword evidence="3" id="KW-0378">Hydrolase</keyword>
<dbReference type="GO" id="GO:0097176">
    <property type="term" value="P:epoxide metabolic process"/>
    <property type="evidence" value="ECO:0007669"/>
    <property type="project" value="TreeGrafter"/>
</dbReference>
<feature type="domain" description="Epoxide hydrolase N-terminal" evidence="5">
    <location>
        <begin position="4"/>
        <end position="109"/>
    </location>
</feature>
<dbReference type="PIRSF" id="PIRSF001112">
    <property type="entry name" value="Epoxide_hydrolase"/>
    <property type="match status" value="1"/>
</dbReference>
<feature type="active site" description="Proton donor" evidence="4">
    <location>
        <position position="307"/>
    </location>
</feature>
<evidence type="ECO:0000256" key="1">
    <source>
        <dbReference type="ARBA" id="ARBA00010088"/>
    </source>
</evidence>
<dbReference type="PRINTS" id="PR00412">
    <property type="entry name" value="EPOXHYDRLASE"/>
</dbReference>
<dbReference type="AlphaFoldDB" id="A0A841FXB3"/>
<keyword evidence="7" id="KW-1185">Reference proteome</keyword>
<feature type="active site" description="Proton acceptor" evidence="4">
    <location>
        <position position="358"/>
    </location>
</feature>
<protein>
    <recommendedName>
        <fullName evidence="5">Epoxide hydrolase N-terminal domain-containing protein</fullName>
    </recommendedName>
</protein>
<name>A0A841FXB3_9ACTN</name>
<dbReference type="Gene3D" id="3.40.50.1820">
    <property type="entry name" value="alpha/beta hydrolase"/>
    <property type="match status" value="1"/>
</dbReference>
<organism evidence="6 7">
    <name type="scientific">Phytomonospora endophytica</name>
    <dbReference type="NCBI Taxonomy" id="714109"/>
    <lineage>
        <taxon>Bacteria</taxon>
        <taxon>Bacillati</taxon>
        <taxon>Actinomycetota</taxon>
        <taxon>Actinomycetes</taxon>
        <taxon>Micromonosporales</taxon>
        <taxon>Micromonosporaceae</taxon>
        <taxon>Phytomonospora</taxon>
    </lineage>
</organism>
<dbReference type="InterPro" id="IPR000639">
    <property type="entry name" value="Epox_hydrolase-like"/>
</dbReference>
<keyword evidence="2" id="KW-0058">Aromatic hydrocarbons catabolism</keyword>
<dbReference type="Pfam" id="PF06441">
    <property type="entry name" value="EHN"/>
    <property type="match status" value="1"/>
</dbReference>
<accession>A0A841FXB3</accession>
<evidence type="ECO:0000256" key="3">
    <source>
        <dbReference type="ARBA" id="ARBA00022801"/>
    </source>
</evidence>
<dbReference type="SUPFAM" id="SSF53474">
    <property type="entry name" value="alpha/beta-Hydrolases"/>
    <property type="match status" value="1"/>
</dbReference>
<sequence>MDTPRPFRVDVPEAELAFLRERVAATRWPGQMPGAGWSQGVEEGHLAELAAYWADGFDWRAQEARLNAHPQFTTVIDGQHLHYLHVESPEPDALPLVITHGWPSTVFDFLAIIGPLTDPRGHGGDPADAFHVVAPSLPGFAFSGPTGEPGWGSVRTARAWAELMAGLGYRRYGAQGGDFGSAVSAELGRHAPGDVVGVHVNALADSSAPFDAAELEKLTADEREQAEDNAAWWRGHSGYAVQMSTRPQTLAYALNDSPVGQLAWNLEWFADWDPGSSWQTPVARDAILTDVTAFWLTGTAGSAARLYREAAGEVWGERRPSSGVPTGVANFRGDRALRGLAELSHRITRWADIDAGGHFGALQAPTELVADVRSFFRVLREG</sequence>
<dbReference type="Proteomes" id="UP000548476">
    <property type="component" value="Unassembled WGS sequence"/>
</dbReference>
<dbReference type="InterPro" id="IPR010497">
    <property type="entry name" value="Epoxide_hydro_N"/>
</dbReference>
<gene>
    <name evidence="6" type="ORF">HNR73_004982</name>
</gene>
<comment type="similarity">
    <text evidence="1">Belongs to the peptidase S33 family.</text>
</comment>
<evidence type="ECO:0000259" key="5">
    <source>
        <dbReference type="Pfam" id="PF06441"/>
    </source>
</evidence>
<evidence type="ECO:0000313" key="6">
    <source>
        <dbReference type="EMBL" id="MBB6037109.1"/>
    </source>
</evidence>